<feature type="domain" description="DUF559" evidence="2">
    <location>
        <begin position="9"/>
        <end position="113"/>
    </location>
</feature>
<organism evidence="3 4">
    <name type="scientific">Caulobacter rhizosphaerae</name>
    <dbReference type="NCBI Taxonomy" id="2010972"/>
    <lineage>
        <taxon>Bacteria</taxon>
        <taxon>Pseudomonadati</taxon>
        <taxon>Pseudomonadota</taxon>
        <taxon>Alphaproteobacteria</taxon>
        <taxon>Caulobacterales</taxon>
        <taxon>Caulobacteraceae</taxon>
        <taxon>Caulobacter</taxon>
    </lineage>
</organism>
<keyword evidence="4" id="KW-1185">Reference proteome</keyword>
<dbReference type="InterPro" id="IPR007569">
    <property type="entry name" value="DUF559"/>
</dbReference>
<dbReference type="PANTHER" id="PTHR38590">
    <property type="entry name" value="BLL0828 PROTEIN"/>
    <property type="match status" value="1"/>
</dbReference>
<dbReference type="RefSeq" id="WP_310029237.1">
    <property type="nucleotide sequence ID" value="NZ_JAVDRL010000002.1"/>
</dbReference>
<evidence type="ECO:0000256" key="1">
    <source>
        <dbReference type="SAM" id="MobiDB-lite"/>
    </source>
</evidence>
<comment type="caution">
    <text evidence="3">The sequence shown here is derived from an EMBL/GenBank/DDBJ whole genome shotgun (WGS) entry which is preliminary data.</text>
</comment>
<evidence type="ECO:0000313" key="4">
    <source>
        <dbReference type="Proteomes" id="UP001262754"/>
    </source>
</evidence>
<dbReference type="Proteomes" id="UP001262754">
    <property type="component" value="Unassembled WGS sequence"/>
</dbReference>
<feature type="region of interest" description="Disordered" evidence="1">
    <location>
        <begin position="118"/>
        <end position="138"/>
    </location>
</feature>
<name>A0ABU1MUZ0_9CAUL</name>
<evidence type="ECO:0000313" key="3">
    <source>
        <dbReference type="EMBL" id="MDR6529997.1"/>
    </source>
</evidence>
<keyword evidence="3" id="KW-0378">Hydrolase</keyword>
<reference evidence="3 4" key="1">
    <citation type="submission" date="2023-07" db="EMBL/GenBank/DDBJ databases">
        <title>Sorghum-associated microbial communities from plants grown in Nebraska, USA.</title>
        <authorList>
            <person name="Schachtman D."/>
        </authorList>
    </citation>
    <scope>NUCLEOTIDE SEQUENCE [LARGE SCALE GENOMIC DNA]</scope>
    <source>
        <strain evidence="3 4">DS2154</strain>
    </source>
</reference>
<dbReference type="GO" id="GO:0004519">
    <property type="term" value="F:endonuclease activity"/>
    <property type="evidence" value="ECO:0007669"/>
    <property type="project" value="UniProtKB-KW"/>
</dbReference>
<dbReference type="Pfam" id="PF04480">
    <property type="entry name" value="DUF559"/>
    <property type="match status" value="1"/>
</dbReference>
<dbReference type="Gene3D" id="3.40.960.10">
    <property type="entry name" value="VSR Endonuclease"/>
    <property type="match status" value="1"/>
</dbReference>
<dbReference type="EMBL" id="JAVDRL010000002">
    <property type="protein sequence ID" value="MDR6529997.1"/>
    <property type="molecule type" value="Genomic_DNA"/>
</dbReference>
<sequence>MRKPKAFIAKARELRKDMSLPEKILWAALRGSQLDGLRFRRQHPMGPYVFDFFCASARLAVEVDGSAHEMGRQPERDAVRDAWMAERGVRTLRIPAQWVLEDVDIAVAAIRSDLAEHAPHRPFGPPPPQGEGLSFLDPPPVGEVSAKLTVGGVS</sequence>
<dbReference type="CDD" id="cd01038">
    <property type="entry name" value="Endonuclease_DUF559"/>
    <property type="match status" value="1"/>
</dbReference>
<dbReference type="InterPro" id="IPR047216">
    <property type="entry name" value="Endonuclease_DUF559_bact"/>
</dbReference>
<keyword evidence="3" id="KW-0255">Endonuclease</keyword>
<gene>
    <name evidence="3" type="ORF">J2800_000721</name>
</gene>
<proteinExistence type="predicted"/>
<dbReference type="PANTHER" id="PTHR38590:SF1">
    <property type="entry name" value="BLL0828 PROTEIN"/>
    <property type="match status" value="1"/>
</dbReference>
<accession>A0ABU1MUZ0</accession>
<evidence type="ECO:0000259" key="2">
    <source>
        <dbReference type="Pfam" id="PF04480"/>
    </source>
</evidence>
<keyword evidence="3" id="KW-0540">Nuclease</keyword>
<dbReference type="SUPFAM" id="SSF52980">
    <property type="entry name" value="Restriction endonuclease-like"/>
    <property type="match status" value="1"/>
</dbReference>
<protein>
    <submittedName>
        <fullName evidence="3">Very-short-patch-repair endonuclease</fullName>
    </submittedName>
</protein>
<dbReference type="InterPro" id="IPR011335">
    <property type="entry name" value="Restrct_endonuc-II-like"/>
</dbReference>